<accession>A0ABR0MGM1</accession>
<dbReference type="PANTHER" id="PTHR47481:SF10">
    <property type="entry name" value="COPIA-LIKE POLYPROTEIN_RETROTRANSPOSON"/>
    <property type="match status" value="1"/>
</dbReference>
<dbReference type="PANTHER" id="PTHR47481">
    <property type="match status" value="1"/>
</dbReference>
<evidence type="ECO:0008006" key="3">
    <source>
        <dbReference type="Google" id="ProtNLM"/>
    </source>
</evidence>
<reference evidence="1 2" key="1">
    <citation type="submission" date="2023-03" db="EMBL/GenBank/DDBJ databases">
        <title>WGS of Gossypium arboreum.</title>
        <authorList>
            <person name="Yu D."/>
        </authorList>
    </citation>
    <scope>NUCLEOTIDE SEQUENCE [LARGE SCALE GENOMIC DNA]</scope>
    <source>
        <tissue evidence="1">Leaf</tissue>
    </source>
</reference>
<dbReference type="Proteomes" id="UP001358586">
    <property type="component" value="Chromosome 13"/>
</dbReference>
<sequence>MNTTASAESVSVESGSQAFTSARLIYLFPRHETVKLDDNNFIQWKQHIRLIIEGYELAGFLDEACLACDVWNTAMCLFTAMTGSKLSCLRHDLYSCKKGTLSIKGYVAKFQTTCALIEASGSRISEVEKVKIILAGLPLDFDAVITLASFLSEPLPLQRLIDVLLEYENRQICAIHEVSLHTNLLEFGPSQFGDQMCGGRPPYNRDSAGPPQVDRTGSSFVASGFSVPSPALGLFSGPFAGPPSTTSLGHLSRENWWPYAAPNGLKASERPHAGANANGLLVRGRSGLGPNAGSAQGFFGPHDNSIPTGPQSNHVDFAPFYWPGLEFGPFGTGDYNEAGPSILWRTKPRARVYTAFDPCIGLPRIPDIHASDVSNTSGSNMNVTQSGSNFAVGSTLELHFVRMTILLLLLLEVQLLLQI</sequence>
<proteinExistence type="predicted"/>
<keyword evidence="2" id="KW-1185">Reference proteome</keyword>
<gene>
    <name evidence="1" type="ORF">PVK06_048565</name>
</gene>
<protein>
    <recommendedName>
        <fullName evidence="3">Retrotransposon Copia-like N-terminal domain-containing protein</fullName>
    </recommendedName>
</protein>
<evidence type="ECO:0000313" key="2">
    <source>
        <dbReference type="Proteomes" id="UP001358586"/>
    </source>
</evidence>
<organism evidence="1 2">
    <name type="scientific">Gossypium arboreum</name>
    <name type="common">Tree cotton</name>
    <name type="synonym">Gossypium nanking</name>
    <dbReference type="NCBI Taxonomy" id="29729"/>
    <lineage>
        <taxon>Eukaryota</taxon>
        <taxon>Viridiplantae</taxon>
        <taxon>Streptophyta</taxon>
        <taxon>Embryophyta</taxon>
        <taxon>Tracheophyta</taxon>
        <taxon>Spermatophyta</taxon>
        <taxon>Magnoliopsida</taxon>
        <taxon>eudicotyledons</taxon>
        <taxon>Gunneridae</taxon>
        <taxon>Pentapetalae</taxon>
        <taxon>rosids</taxon>
        <taxon>malvids</taxon>
        <taxon>Malvales</taxon>
        <taxon>Malvaceae</taxon>
        <taxon>Malvoideae</taxon>
        <taxon>Gossypium</taxon>
    </lineage>
</organism>
<comment type="caution">
    <text evidence="1">The sequence shown here is derived from an EMBL/GenBank/DDBJ whole genome shotgun (WGS) entry which is preliminary data.</text>
</comment>
<dbReference type="EMBL" id="JARKNE010000013">
    <property type="protein sequence ID" value="KAK5772283.1"/>
    <property type="molecule type" value="Genomic_DNA"/>
</dbReference>
<name>A0ABR0MGM1_GOSAR</name>
<evidence type="ECO:0000313" key="1">
    <source>
        <dbReference type="EMBL" id="KAK5772283.1"/>
    </source>
</evidence>